<feature type="transmembrane region" description="Helical" evidence="5">
    <location>
        <begin position="186"/>
        <end position="208"/>
    </location>
</feature>
<comment type="subcellular location">
    <subcellularLocation>
        <location evidence="1">Membrane</location>
        <topology evidence="1">Multi-pass membrane protein</topology>
    </subcellularLocation>
</comment>
<evidence type="ECO:0000256" key="4">
    <source>
        <dbReference type="ARBA" id="ARBA00023136"/>
    </source>
</evidence>
<keyword evidence="3 5" id="KW-1133">Transmembrane helix</keyword>
<dbReference type="GO" id="GO:0022857">
    <property type="term" value="F:transmembrane transporter activity"/>
    <property type="evidence" value="ECO:0007669"/>
    <property type="project" value="InterPro"/>
</dbReference>
<keyword evidence="8" id="KW-1185">Reference proteome</keyword>
<feature type="transmembrane region" description="Helical" evidence="5">
    <location>
        <begin position="158"/>
        <end position="180"/>
    </location>
</feature>
<dbReference type="AlphaFoldDB" id="A0A1Y2B2T7"/>
<dbReference type="Pfam" id="PF07690">
    <property type="entry name" value="MFS_1"/>
    <property type="match status" value="1"/>
</dbReference>
<keyword evidence="4 5" id="KW-0472">Membrane</keyword>
<organism evidence="7 8">
    <name type="scientific">Naematelia encephala</name>
    <dbReference type="NCBI Taxonomy" id="71784"/>
    <lineage>
        <taxon>Eukaryota</taxon>
        <taxon>Fungi</taxon>
        <taxon>Dikarya</taxon>
        <taxon>Basidiomycota</taxon>
        <taxon>Agaricomycotina</taxon>
        <taxon>Tremellomycetes</taxon>
        <taxon>Tremellales</taxon>
        <taxon>Naemateliaceae</taxon>
        <taxon>Naematelia</taxon>
    </lineage>
</organism>
<evidence type="ECO:0000256" key="1">
    <source>
        <dbReference type="ARBA" id="ARBA00004141"/>
    </source>
</evidence>
<dbReference type="PANTHER" id="PTHR23502:SF134">
    <property type="entry name" value="MAJOR FACILITATOR SUPERFAMILY (MFS) PROFILE DOMAIN-CONTAINING PROTEIN-RELATED"/>
    <property type="match status" value="1"/>
</dbReference>
<accession>A0A1Y2B2T7</accession>
<keyword evidence="2 5" id="KW-0812">Transmembrane</keyword>
<dbReference type="PROSITE" id="PS50850">
    <property type="entry name" value="MFS"/>
    <property type="match status" value="1"/>
</dbReference>
<feature type="transmembrane region" description="Helical" evidence="5">
    <location>
        <begin position="99"/>
        <end position="118"/>
    </location>
</feature>
<feature type="transmembrane region" description="Helical" evidence="5">
    <location>
        <begin position="36"/>
        <end position="59"/>
    </location>
</feature>
<dbReference type="GO" id="GO:0005886">
    <property type="term" value="C:plasma membrane"/>
    <property type="evidence" value="ECO:0007669"/>
    <property type="project" value="TreeGrafter"/>
</dbReference>
<feature type="transmembrane region" description="Helical" evidence="5">
    <location>
        <begin position="440"/>
        <end position="458"/>
    </location>
</feature>
<dbReference type="Proteomes" id="UP000193986">
    <property type="component" value="Unassembled WGS sequence"/>
</dbReference>
<evidence type="ECO:0000259" key="6">
    <source>
        <dbReference type="PROSITE" id="PS50850"/>
    </source>
</evidence>
<gene>
    <name evidence="7" type="ORF">BCR39DRAFT_467739</name>
</gene>
<dbReference type="OrthoDB" id="5376138at2759"/>
<protein>
    <submittedName>
        <fullName evidence="7">Major facilitator superfamily domain-containing protein</fullName>
    </submittedName>
</protein>
<dbReference type="InterPro" id="IPR020846">
    <property type="entry name" value="MFS_dom"/>
</dbReference>
<dbReference type="InterPro" id="IPR011701">
    <property type="entry name" value="MFS"/>
</dbReference>
<feature type="transmembrane region" description="Helical" evidence="5">
    <location>
        <begin position="374"/>
        <end position="395"/>
    </location>
</feature>
<dbReference type="Gene3D" id="1.20.1250.20">
    <property type="entry name" value="MFS general substrate transporter like domains"/>
    <property type="match status" value="1"/>
</dbReference>
<feature type="transmembrane region" description="Helical" evidence="5">
    <location>
        <begin position="130"/>
        <end position="151"/>
    </location>
</feature>
<sequence length="481" mass="52640">MIDLGNGMEQVFVVDWLDHDPENPFNWSSAKKYANVIVAVLITTLTAANATSTAILAEWGPERFNCSREQYILSSTVFLITVAFTPLVLAPLSEVFGRMWIYQITGLINALLFIPQALSPSYSGLLAARWFQGMCASVGNSMVGGTVADLFFPKDRGLAMNVFSIMIFLGQSLGGFVFGWVGNGWGIQWCYGVQGIAAVVSCGLNALILRETRGDVLLARRAKALTKETGSKHICVADLQKQSFITLMRVSLIRPLEYLVTEPIVSAISTWIGFAWAIIFLGGTSVQLVFRAYGFSIGQAGTVQVCVFLGGVLGFISNFHQDRLYARAARKNGGRAPPEARLYWAAYGGLLFPLGMYVYAWTSRPGSIPWPVPAVFLTISYWGVFCMYSGTFTYLADAYETYSSSAQAAQSFARNFASGIFPLFGHQMYIAMGYPQATTLVASVALFLSIAPILLVRYGHVLRARSRVASALQREAEEAEK</sequence>
<feature type="transmembrane region" description="Helical" evidence="5">
    <location>
        <begin position="342"/>
        <end position="362"/>
    </location>
</feature>
<evidence type="ECO:0000256" key="3">
    <source>
        <dbReference type="ARBA" id="ARBA00022989"/>
    </source>
</evidence>
<evidence type="ECO:0000256" key="5">
    <source>
        <dbReference type="SAM" id="Phobius"/>
    </source>
</evidence>
<dbReference type="EMBL" id="MCFC01000027">
    <property type="protein sequence ID" value="ORY29132.1"/>
    <property type="molecule type" value="Genomic_DNA"/>
</dbReference>
<reference evidence="7 8" key="1">
    <citation type="submission" date="2016-07" db="EMBL/GenBank/DDBJ databases">
        <title>Pervasive Adenine N6-methylation of Active Genes in Fungi.</title>
        <authorList>
            <consortium name="DOE Joint Genome Institute"/>
            <person name="Mondo S.J."/>
            <person name="Dannebaum R.O."/>
            <person name="Kuo R.C."/>
            <person name="Labutti K."/>
            <person name="Haridas S."/>
            <person name="Kuo A."/>
            <person name="Salamov A."/>
            <person name="Ahrendt S.R."/>
            <person name="Lipzen A."/>
            <person name="Sullivan W."/>
            <person name="Andreopoulos W.B."/>
            <person name="Clum A."/>
            <person name="Lindquist E."/>
            <person name="Daum C."/>
            <person name="Ramamoorthy G.K."/>
            <person name="Gryganskyi A."/>
            <person name="Culley D."/>
            <person name="Magnuson J.K."/>
            <person name="James T.Y."/>
            <person name="O'Malley M.A."/>
            <person name="Stajich J.E."/>
            <person name="Spatafora J.W."/>
            <person name="Visel A."/>
            <person name="Grigoriev I.V."/>
        </authorList>
    </citation>
    <scope>NUCLEOTIDE SEQUENCE [LARGE SCALE GENOMIC DNA]</scope>
    <source>
        <strain evidence="7 8">68-887.2</strain>
    </source>
</reference>
<dbReference type="PANTHER" id="PTHR23502">
    <property type="entry name" value="MAJOR FACILITATOR SUPERFAMILY"/>
    <property type="match status" value="1"/>
</dbReference>
<feature type="transmembrane region" description="Helical" evidence="5">
    <location>
        <begin position="416"/>
        <end position="434"/>
    </location>
</feature>
<feature type="transmembrane region" description="Helical" evidence="5">
    <location>
        <begin position="301"/>
        <end position="321"/>
    </location>
</feature>
<dbReference type="SUPFAM" id="SSF103473">
    <property type="entry name" value="MFS general substrate transporter"/>
    <property type="match status" value="1"/>
</dbReference>
<feature type="transmembrane region" description="Helical" evidence="5">
    <location>
        <begin position="258"/>
        <end position="281"/>
    </location>
</feature>
<evidence type="ECO:0000313" key="7">
    <source>
        <dbReference type="EMBL" id="ORY29132.1"/>
    </source>
</evidence>
<dbReference type="InParanoid" id="A0A1Y2B2T7"/>
<name>A0A1Y2B2T7_9TREE</name>
<comment type="caution">
    <text evidence="7">The sequence shown here is derived from an EMBL/GenBank/DDBJ whole genome shotgun (WGS) entry which is preliminary data.</text>
</comment>
<feature type="transmembrane region" description="Helical" evidence="5">
    <location>
        <begin position="71"/>
        <end position="92"/>
    </location>
</feature>
<feature type="domain" description="Major facilitator superfamily (MFS) profile" evidence="6">
    <location>
        <begin position="35"/>
        <end position="460"/>
    </location>
</feature>
<proteinExistence type="predicted"/>
<dbReference type="STRING" id="71784.A0A1Y2B2T7"/>
<dbReference type="InterPro" id="IPR036259">
    <property type="entry name" value="MFS_trans_sf"/>
</dbReference>
<evidence type="ECO:0000256" key="2">
    <source>
        <dbReference type="ARBA" id="ARBA00022692"/>
    </source>
</evidence>
<evidence type="ECO:0000313" key="8">
    <source>
        <dbReference type="Proteomes" id="UP000193986"/>
    </source>
</evidence>